<evidence type="ECO:0000313" key="1">
    <source>
        <dbReference type="EMBL" id="MEN2989827.1"/>
    </source>
</evidence>
<dbReference type="Proteomes" id="UP001413721">
    <property type="component" value="Unassembled WGS sequence"/>
</dbReference>
<organism evidence="1 2">
    <name type="scientific">Tistrella arctica</name>
    <dbReference type="NCBI Taxonomy" id="3133430"/>
    <lineage>
        <taxon>Bacteria</taxon>
        <taxon>Pseudomonadati</taxon>
        <taxon>Pseudomonadota</taxon>
        <taxon>Alphaproteobacteria</taxon>
        <taxon>Geminicoccales</taxon>
        <taxon>Geminicoccaceae</taxon>
        <taxon>Tistrella</taxon>
    </lineage>
</organism>
<dbReference type="RefSeq" id="WP_345937767.1">
    <property type="nucleotide sequence ID" value="NZ_JBBKTW010000005.1"/>
</dbReference>
<keyword evidence="2" id="KW-1185">Reference proteome</keyword>
<dbReference type="EMBL" id="JBBKTW010000005">
    <property type="protein sequence ID" value="MEN2989827.1"/>
    <property type="molecule type" value="Genomic_DNA"/>
</dbReference>
<evidence type="ECO:0000313" key="2">
    <source>
        <dbReference type="Proteomes" id="UP001413721"/>
    </source>
</evidence>
<name>A0ABU9YLZ0_9PROT</name>
<reference evidence="1 2" key="1">
    <citation type="submission" date="2024-03" db="EMBL/GenBank/DDBJ databases">
        <title>High-quality draft genome sequencing of Tistrella sp. BH-R2-4.</title>
        <authorList>
            <person name="Dong C."/>
        </authorList>
    </citation>
    <scope>NUCLEOTIDE SEQUENCE [LARGE SCALE GENOMIC DNA]</scope>
    <source>
        <strain evidence="1 2">BH-R2-4</strain>
    </source>
</reference>
<accession>A0ABU9YLZ0</accession>
<gene>
    <name evidence="1" type="ORF">WG926_16030</name>
</gene>
<proteinExistence type="predicted"/>
<comment type="caution">
    <text evidence="1">The sequence shown here is derived from an EMBL/GenBank/DDBJ whole genome shotgun (WGS) entry which is preliminary data.</text>
</comment>
<evidence type="ECO:0008006" key="3">
    <source>
        <dbReference type="Google" id="ProtNLM"/>
    </source>
</evidence>
<protein>
    <recommendedName>
        <fullName evidence="3">Secreted protein</fullName>
    </recommendedName>
</protein>
<sequence>MQTMTNDTTSMMAVWQMSGGVAAAHAALCASGDEVLSTSAISTNNSFSCLTGADEMLSASAVSNNSSTWGCTGGAEEVVMSAASGDEGLSAGAATMPGQMFCSPAPR</sequence>